<dbReference type="Pfam" id="PF01040">
    <property type="entry name" value="UbiA"/>
    <property type="match status" value="1"/>
</dbReference>
<feature type="transmembrane region" description="Helical" evidence="5">
    <location>
        <begin position="267"/>
        <end position="291"/>
    </location>
</feature>
<comment type="caution">
    <text evidence="6">The sequence shown here is derived from an EMBL/GenBank/DDBJ whole genome shotgun (WGS) entry which is preliminary data.</text>
</comment>
<dbReference type="PANTHER" id="PTHR42723">
    <property type="entry name" value="CHLOROPHYLL SYNTHASE"/>
    <property type="match status" value="1"/>
</dbReference>
<dbReference type="InterPro" id="IPR050475">
    <property type="entry name" value="Prenyltransferase_related"/>
</dbReference>
<evidence type="ECO:0000256" key="3">
    <source>
        <dbReference type="ARBA" id="ARBA00022989"/>
    </source>
</evidence>
<dbReference type="PANTHER" id="PTHR42723:SF1">
    <property type="entry name" value="CHLOROPHYLL SYNTHASE, CHLOROPLASTIC"/>
    <property type="match status" value="1"/>
</dbReference>
<reference evidence="6 7" key="1">
    <citation type="journal article" date="2015" name="MBio">
        <title>Genome-Resolved Metagenomic Analysis Reveals Roles for Candidate Phyla and Other Microbial Community Members in Biogeochemical Transformations in Oil Reservoirs.</title>
        <authorList>
            <person name="Hu P."/>
            <person name="Tom L."/>
            <person name="Singh A."/>
            <person name="Thomas B.C."/>
            <person name="Baker B.J."/>
            <person name="Piceno Y.M."/>
            <person name="Andersen G.L."/>
            <person name="Banfield J.F."/>
        </authorList>
    </citation>
    <scope>NUCLEOTIDE SEQUENCE [LARGE SCALE GENOMIC DNA]</scope>
    <source>
        <strain evidence="6">46_16</strain>
    </source>
</reference>
<dbReference type="NCBIfam" id="NF008977">
    <property type="entry name" value="PRK12324.1-2"/>
    <property type="match status" value="1"/>
</dbReference>
<keyword evidence="4 5" id="KW-0472">Membrane</keyword>
<dbReference type="CDD" id="cd13963">
    <property type="entry name" value="PT_UbiA_2"/>
    <property type="match status" value="1"/>
</dbReference>
<keyword evidence="6" id="KW-0808">Transferase</keyword>
<feature type="transmembrane region" description="Helical" evidence="5">
    <location>
        <begin position="84"/>
        <end position="105"/>
    </location>
</feature>
<accession>A0A117LGP0</accession>
<proteinExistence type="predicted"/>
<dbReference type="EMBL" id="LGFU01000053">
    <property type="protein sequence ID" value="KUK46225.1"/>
    <property type="molecule type" value="Genomic_DNA"/>
</dbReference>
<feature type="transmembrane region" description="Helical" evidence="5">
    <location>
        <begin position="162"/>
        <end position="178"/>
    </location>
</feature>
<evidence type="ECO:0000313" key="7">
    <source>
        <dbReference type="Proteomes" id="UP000064249"/>
    </source>
</evidence>
<organism evidence="6 7">
    <name type="scientific">Anaerolinea thermophila</name>
    <dbReference type="NCBI Taxonomy" id="167964"/>
    <lineage>
        <taxon>Bacteria</taxon>
        <taxon>Bacillati</taxon>
        <taxon>Chloroflexota</taxon>
        <taxon>Anaerolineae</taxon>
        <taxon>Anaerolineales</taxon>
        <taxon>Anaerolineaceae</taxon>
        <taxon>Anaerolinea</taxon>
    </lineage>
</organism>
<feature type="transmembrane region" description="Helical" evidence="5">
    <location>
        <begin position="111"/>
        <end position="128"/>
    </location>
</feature>
<feature type="transmembrane region" description="Helical" evidence="5">
    <location>
        <begin position="209"/>
        <end position="230"/>
    </location>
</feature>
<evidence type="ECO:0000256" key="4">
    <source>
        <dbReference type="ARBA" id="ARBA00023136"/>
    </source>
</evidence>
<name>A0A117LGP0_9CHLR</name>
<dbReference type="GO" id="GO:0016020">
    <property type="term" value="C:membrane"/>
    <property type="evidence" value="ECO:0007669"/>
    <property type="project" value="UniProtKB-SubCell"/>
</dbReference>
<dbReference type="InterPro" id="IPR044878">
    <property type="entry name" value="UbiA_sf"/>
</dbReference>
<evidence type="ECO:0000256" key="5">
    <source>
        <dbReference type="SAM" id="Phobius"/>
    </source>
</evidence>
<evidence type="ECO:0000256" key="2">
    <source>
        <dbReference type="ARBA" id="ARBA00022692"/>
    </source>
</evidence>
<evidence type="ECO:0000256" key="1">
    <source>
        <dbReference type="ARBA" id="ARBA00004141"/>
    </source>
</evidence>
<dbReference type="PATRIC" id="fig|167964.4.peg.664"/>
<feature type="transmembrane region" description="Helical" evidence="5">
    <location>
        <begin position="43"/>
        <end position="63"/>
    </location>
</feature>
<feature type="transmembrane region" description="Helical" evidence="5">
    <location>
        <begin position="236"/>
        <end position="255"/>
    </location>
</feature>
<keyword evidence="3 5" id="KW-1133">Transmembrane helix</keyword>
<dbReference type="NCBIfam" id="NF008978">
    <property type="entry name" value="PRK12324.1-4"/>
    <property type="match status" value="1"/>
</dbReference>
<protein>
    <submittedName>
        <fullName evidence="6">Putative prenyltransferase</fullName>
    </submittedName>
</protein>
<dbReference type="AlphaFoldDB" id="A0A117LGP0"/>
<dbReference type="Gene3D" id="1.10.357.140">
    <property type="entry name" value="UbiA prenyltransferase"/>
    <property type="match status" value="1"/>
</dbReference>
<comment type="subcellular location">
    <subcellularLocation>
        <location evidence="1">Membrane</location>
        <topology evidence="1">Multi-pass membrane protein</topology>
    </subcellularLocation>
</comment>
<dbReference type="GO" id="GO:0016765">
    <property type="term" value="F:transferase activity, transferring alkyl or aryl (other than methyl) groups"/>
    <property type="evidence" value="ECO:0007669"/>
    <property type="project" value="InterPro"/>
</dbReference>
<keyword evidence="2 5" id="KW-0812">Transmembrane</keyword>
<gene>
    <name evidence="6" type="ORF">XD73_0905</name>
</gene>
<dbReference type="Proteomes" id="UP000064249">
    <property type="component" value="Unassembled WGS sequence"/>
</dbReference>
<dbReference type="InterPro" id="IPR000537">
    <property type="entry name" value="UbiA_prenyltransferase"/>
</dbReference>
<sequence length="292" mass="32738">MLNQLRLILKTMRPRQWPKNLFVLAGLIFDGQLSNLTSLSVTLLAFALFCLVSSLVYIINDLTDIKSDQLHPQKRKRPLASGQLSQKSAIIAALLLIIITFPTAFYLNVNFGLIITGYFLLMLAYSLWLKRIPIIDVMIIAAGFVLRVAAGVVVIVTTKFSPWLFVATTFLALFIALGKRRAEIDLLESAADSHRQVLKGYSLELLDQLLTIVMASTLMTYCLYTFSSPITPGNNVMMLTIPFVMYGLFRYLYLIRMEHIGGAPEEIVLTDLPMQITVGLWGLTVVIILYIL</sequence>
<evidence type="ECO:0000313" key="6">
    <source>
        <dbReference type="EMBL" id="KUK46225.1"/>
    </source>
</evidence>
<feature type="transmembrane region" description="Helical" evidence="5">
    <location>
        <begin position="135"/>
        <end position="156"/>
    </location>
</feature>